<keyword evidence="1" id="KW-1133">Transmembrane helix</keyword>
<keyword evidence="3" id="KW-1185">Reference proteome</keyword>
<proteinExistence type="predicted"/>
<dbReference type="RefSeq" id="WP_389357821.1">
    <property type="nucleotide sequence ID" value="NZ_JBIACK010000001.1"/>
</dbReference>
<feature type="transmembrane region" description="Helical" evidence="1">
    <location>
        <begin position="35"/>
        <end position="53"/>
    </location>
</feature>
<evidence type="ECO:0000313" key="3">
    <source>
        <dbReference type="Proteomes" id="UP001601059"/>
    </source>
</evidence>
<gene>
    <name evidence="2" type="ORF">ACFYKX_02760</name>
</gene>
<keyword evidence="1" id="KW-0472">Membrane</keyword>
<feature type="transmembrane region" description="Helical" evidence="1">
    <location>
        <begin position="59"/>
        <end position="81"/>
    </location>
</feature>
<feature type="transmembrane region" description="Helical" evidence="1">
    <location>
        <begin position="93"/>
        <end position="113"/>
    </location>
</feature>
<feature type="transmembrane region" description="Helical" evidence="1">
    <location>
        <begin position="6"/>
        <end position="23"/>
    </location>
</feature>
<evidence type="ECO:0000256" key="1">
    <source>
        <dbReference type="SAM" id="Phobius"/>
    </source>
</evidence>
<sequence length="114" mass="13633">MIADILWTIYLGILGTSAISFLVKRKYTTYKTKLDFIISVITWFGLFGYVTDLNFFSPFFWKIVFVIGLLWDILFTIFFLHEYEEEEELPLPFRFFGLLIIAPLYYGLFMYAFK</sequence>
<comment type="caution">
    <text evidence="2">The sequence shown here is derived from an EMBL/GenBank/DDBJ whole genome shotgun (WGS) entry which is preliminary data.</text>
</comment>
<evidence type="ECO:0000313" key="2">
    <source>
        <dbReference type="EMBL" id="MFE8699540.1"/>
    </source>
</evidence>
<protein>
    <submittedName>
        <fullName evidence="2">Uncharacterized protein</fullName>
    </submittedName>
</protein>
<dbReference type="EMBL" id="JBIACK010000001">
    <property type="protein sequence ID" value="MFE8699540.1"/>
    <property type="molecule type" value="Genomic_DNA"/>
</dbReference>
<keyword evidence="1" id="KW-0812">Transmembrane</keyword>
<reference evidence="2 3" key="1">
    <citation type="submission" date="2024-08" db="EMBL/GenBank/DDBJ databases">
        <title>Two novel Cytobacillus novel species.</title>
        <authorList>
            <person name="Liu G."/>
        </authorList>
    </citation>
    <scope>NUCLEOTIDE SEQUENCE [LARGE SCALE GENOMIC DNA]</scope>
    <source>
        <strain evidence="2 3">FJAT-54145</strain>
    </source>
</reference>
<name>A0ABW6K9C0_9BACI</name>
<organism evidence="2 3">
    <name type="scientific">Cytobacillus spartinae</name>
    <dbReference type="NCBI Taxonomy" id="3299023"/>
    <lineage>
        <taxon>Bacteria</taxon>
        <taxon>Bacillati</taxon>
        <taxon>Bacillota</taxon>
        <taxon>Bacilli</taxon>
        <taxon>Bacillales</taxon>
        <taxon>Bacillaceae</taxon>
        <taxon>Cytobacillus</taxon>
    </lineage>
</organism>
<accession>A0ABW6K9C0</accession>
<dbReference type="Proteomes" id="UP001601059">
    <property type="component" value="Unassembled WGS sequence"/>
</dbReference>